<dbReference type="GO" id="GO:0016829">
    <property type="term" value="F:lyase activity"/>
    <property type="evidence" value="ECO:0007669"/>
    <property type="project" value="UniProtKB-KW"/>
</dbReference>
<dbReference type="Gene3D" id="3.30.499.10">
    <property type="entry name" value="Aconitase, domain 3"/>
    <property type="match status" value="2"/>
</dbReference>
<proteinExistence type="predicted"/>
<evidence type="ECO:0000256" key="5">
    <source>
        <dbReference type="ARBA" id="ARBA00023239"/>
    </source>
</evidence>
<dbReference type="GO" id="GO:0046872">
    <property type="term" value="F:metal ion binding"/>
    <property type="evidence" value="ECO:0007669"/>
    <property type="project" value="UniProtKB-KW"/>
</dbReference>
<reference evidence="7 8" key="1">
    <citation type="submission" date="2015-09" db="EMBL/GenBank/DDBJ databases">
        <authorList>
            <person name="Jackson K.R."/>
            <person name="Lunt B.L."/>
            <person name="Fisher J.N.B."/>
            <person name="Gardner A.V."/>
            <person name="Bailey M.E."/>
            <person name="Deus L.M."/>
            <person name="Earl A.S."/>
            <person name="Gibby P.D."/>
            <person name="Hartmann K.A."/>
            <person name="Liu J.E."/>
            <person name="Manci A.M."/>
            <person name="Nielsen D.A."/>
            <person name="Solomon M.B."/>
            <person name="Breakwell D.P."/>
            <person name="Burnett S.H."/>
            <person name="Grose J.H."/>
        </authorList>
    </citation>
    <scope>NUCLEOTIDE SEQUENCE [LARGE SCALE GENOMIC DNA]</scope>
    <source>
        <strain evidence="7 8">16</strain>
    </source>
</reference>
<dbReference type="PANTHER" id="PTHR43822:SF2">
    <property type="entry name" value="HOMOACONITASE, MITOCHONDRIAL"/>
    <property type="match status" value="1"/>
</dbReference>
<dbReference type="AlphaFoldDB" id="A0A0P6W524"/>
<accession>A0A0P6W524</accession>
<keyword evidence="5" id="KW-0456">Lyase</keyword>
<comment type="caution">
    <text evidence="7">The sequence shown here is derived from an EMBL/GenBank/DDBJ whole genome shotgun (WGS) entry which is preliminary data.</text>
</comment>
<dbReference type="RefSeq" id="WP_054359690.1">
    <property type="nucleotide sequence ID" value="NZ_JAPCYQ010000001.1"/>
</dbReference>
<keyword evidence="2" id="KW-0479">Metal-binding</keyword>
<keyword evidence="4" id="KW-0411">Iron-sulfur</keyword>
<evidence type="ECO:0000313" key="8">
    <source>
        <dbReference type="Proteomes" id="UP000048984"/>
    </source>
</evidence>
<name>A0A0P6W524_9HYPH</name>
<dbReference type="SUPFAM" id="SSF53732">
    <property type="entry name" value="Aconitase iron-sulfur domain"/>
    <property type="match status" value="1"/>
</dbReference>
<dbReference type="InterPro" id="IPR036008">
    <property type="entry name" value="Aconitase_4Fe-4S_dom"/>
</dbReference>
<dbReference type="InterPro" id="IPR001030">
    <property type="entry name" value="Acoase/IPM_deHydtase_lsu_aba"/>
</dbReference>
<evidence type="ECO:0000313" key="7">
    <source>
        <dbReference type="EMBL" id="KPL53526.1"/>
    </source>
</evidence>
<dbReference type="EMBL" id="LJYW01000001">
    <property type="protein sequence ID" value="KPL53526.1"/>
    <property type="molecule type" value="Genomic_DNA"/>
</dbReference>
<protein>
    <submittedName>
        <fullName evidence="7">3-isopropylmalate dehydratase</fullName>
    </submittedName>
</protein>
<dbReference type="Proteomes" id="UP000048984">
    <property type="component" value="Unassembled WGS sequence"/>
</dbReference>
<evidence type="ECO:0000256" key="2">
    <source>
        <dbReference type="ARBA" id="ARBA00022723"/>
    </source>
</evidence>
<feature type="domain" description="Aconitase/3-isopropylmalate dehydratase large subunit alpha/beta/alpha" evidence="6">
    <location>
        <begin position="84"/>
        <end position="284"/>
    </location>
</feature>
<reference evidence="7 8" key="2">
    <citation type="submission" date="2015-10" db="EMBL/GenBank/DDBJ databases">
        <title>Draft Genome Sequence of Prosthecomicrobium hirschii ATCC 27832.</title>
        <authorList>
            <person name="Daniel J."/>
            <person name="Givan S.A."/>
            <person name="Brun Y.V."/>
            <person name="Brown P.J."/>
        </authorList>
    </citation>
    <scope>NUCLEOTIDE SEQUENCE [LARGE SCALE GENOMIC DNA]</scope>
    <source>
        <strain evidence="7 8">16</strain>
    </source>
</reference>
<feature type="domain" description="Aconitase/3-isopropylmalate dehydratase large subunit alpha/beta/alpha" evidence="6">
    <location>
        <begin position="289"/>
        <end position="409"/>
    </location>
</feature>
<dbReference type="Pfam" id="PF00330">
    <property type="entry name" value="Aconitase"/>
    <property type="match status" value="2"/>
</dbReference>
<dbReference type="GO" id="GO:0043436">
    <property type="term" value="P:oxoacid metabolic process"/>
    <property type="evidence" value="ECO:0007669"/>
    <property type="project" value="UniProtKB-ARBA"/>
</dbReference>
<organism evidence="7 8">
    <name type="scientific">Prosthecodimorpha hirschii</name>
    <dbReference type="NCBI Taxonomy" id="665126"/>
    <lineage>
        <taxon>Bacteria</taxon>
        <taxon>Pseudomonadati</taxon>
        <taxon>Pseudomonadota</taxon>
        <taxon>Alphaproteobacteria</taxon>
        <taxon>Hyphomicrobiales</taxon>
        <taxon>Ancalomicrobiaceae</taxon>
        <taxon>Prosthecodimorpha</taxon>
    </lineage>
</organism>
<dbReference type="InterPro" id="IPR015931">
    <property type="entry name" value="Acnase/IPM_dHydase_lsu_aba_1/3"/>
</dbReference>
<dbReference type="GO" id="GO:0051536">
    <property type="term" value="F:iron-sulfur cluster binding"/>
    <property type="evidence" value="ECO:0007669"/>
    <property type="project" value="UniProtKB-KW"/>
</dbReference>
<gene>
    <name evidence="7" type="ORF">ABB55_15990</name>
</gene>
<evidence type="ECO:0000256" key="4">
    <source>
        <dbReference type="ARBA" id="ARBA00023014"/>
    </source>
</evidence>
<sequence>MGSTITEKIMARAAGLPSVKAGDEVLAKPDYVIAYDFPGYTDVYFKSMKEDFGIERVAEPDRFAIFIDHMVPATSPKEEELHIITRTWCAENNVPLFERKGIGHQVAAEVGYAVPGAFVVHFDGHISQLGTFGTLAMGIRRNILEAFVRERISIRVPHTVRVDLEGELQPGVMARDVFHHLVRVLGPSSCRFQVLELGGSGLSQLSTEGLQTVTGLAMFTGAITAIVNPDETRLAYALPRARKALDPVWSDPDADYAARHTIDLSVIEPVIVIPPTPANTRDLKDYLGLEVQVGYLGSCASGRLEDLRVAAKILAGRQVAPGFQLNVIPTSQEIMAAAANEGLIGTLVAAGAFVSSPSCDYCFGRIATMTQKQRAVSTGTLNVRGRMGSTDSEIYLCSAASVAAAAIEGAIADPRKYW</sequence>
<evidence type="ECO:0000259" key="6">
    <source>
        <dbReference type="Pfam" id="PF00330"/>
    </source>
</evidence>
<dbReference type="PANTHER" id="PTHR43822">
    <property type="entry name" value="HOMOACONITASE, MITOCHONDRIAL-RELATED"/>
    <property type="match status" value="1"/>
</dbReference>
<dbReference type="InterPro" id="IPR050067">
    <property type="entry name" value="IPM_dehydratase_rel_enz"/>
</dbReference>
<keyword evidence="8" id="KW-1185">Reference proteome</keyword>
<evidence type="ECO:0000256" key="1">
    <source>
        <dbReference type="ARBA" id="ARBA00011271"/>
    </source>
</evidence>
<comment type="subunit">
    <text evidence="1">Heterodimer of LeuC and LeuD.</text>
</comment>
<evidence type="ECO:0000256" key="3">
    <source>
        <dbReference type="ARBA" id="ARBA00023004"/>
    </source>
</evidence>
<keyword evidence="3" id="KW-0408">Iron</keyword>
<dbReference type="STRING" id="665126.ABB55_15990"/>